<sequence>MGSAIGTAAVQGGAYLWQQVTQGGSEVDLLRAEVRQLRHELQAAQALPPPQGVLALLPEALRTATSPQGMLRLGANQAVPVVRVVYQGQVLYHNASQQLLVWEPRPGAFQRITTAQQLTQLARQPARQAKPAAPAPKVGLPPTGRAHELLPPVAARVLPAPVWDTAADQAFDAAVLAIFAQPESGASEQTSA</sequence>
<gene>
    <name evidence="2" type="ORF">E5J99_18830</name>
</gene>
<name>A0A4Z0PI69_9BACT</name>
<evidence type="ECO:0000313" key="3">
    <source>
        <dbReference type="Proteomes" id="UP000297739"/>
    </source>
</evidence>
<evidence type="ECO:0000256" key="1">
    <source>
        <dbReference type="SAM" id="MobiDB-lite"/>
    </source>
</evidence>
<comment type="caution">
    <text evidence="2">The sequence shown here is derived from an EMBL/GenBank/DDBJ whole genome shotgun (WGS) entry which is preliminary data.</text>
</comment>
<keyword evidence="3" id="KW-1185">Reference proteome</keyword>
<dbReference type="RefSeq" id="WP_135499367.1">
    <property type="nucleotide sequence ID" value="NZ_SRLD01000050.1"/>
</dbReference>
<proteinExistence type="predicted"/>
<dbReference type="AlphaFoldDB" id="A0A4Z0PI69"/>
<dbReference type="Proteomes" id="UP000297739">
    <property type="component" value="Unassembled WGS sequence"/>
</dbReference>
<dbReference type="EMBL" id="SRLD01000050">
    <property type="protein sequence ID" value="TGE13810.1"/>
    <property type="molecule type" value="Genomic_DNA"/>
</dbReference>
<accession>A0A4Z0PI69</accession>
<protein>
    <submittedName>
        <fullName evidence="2">Uncharacterized protein</fullName>
    </submittedName>
</protein>
<reference evidence="2 3" key="1">
    <citation type="submission" date="2019-04" db="EMBL/GenBank/DDBJ databases">
        <authorList>
            <person name="Feng G."/>
            <person name="Zhang J."/>
            <person name="Zhu H."/>
        </authorList>
    </citation>
    <scope>NUCLEOTIDE SEQUENCE [LARGE SCALE GENOMIC DNA]</scope>
    <source>
        <strain evidence="2 3">JCM 17223</strain>
    </source>
</reference>
<feature type="compositionally biased region" description="Low complexity" evidence="1">
    <location>
        <begin position="124"/>
        <end position="137"/>
    </location>
</feature>
<organism evidence="2 3">
    <name type="scientific">Hymenobacter elongatus</name>
    <dbReference type="NCBI Taxonomy" id="877208"/>
    <lineage>
        <taxon>Bacteria</taxon>
        <taxon>Pseudomonadati</taxon>
        <taxon>Bacteroidota</taxon>
        <taxon>Cytophagia</taxon>
        <taxon>Cytophagales</taxon>
        <taxon>Hymenobacteraceae</taxon>
        <taxon>Hymenobacter</taxon>
    </lineage>
</organism>
<feature type="region of interest" description="Disordered" evidence="1">
    <location>
        <begin position="124"/>
        <end position="146"/>
    </location>
</feature>
<evidence type="ECO:0000313" key="2">
    <source>
        <dbReference type="EMBL" id="TGE13810.1"/>
    </source>
</evidence>